<reference evidence="8" key="1">
    <citation type="journal article" date="2012" name="PLoS Genet.">
        <title>Comparative analysis of the genomes of two field isolates of the rice blast fungus Magnaporthe oryzae.</title>
        <authorList>
            <person name="Xue M."/>
            <person name="Yang J."/>
            <person name="Li Z."/>
            <person name="Hu S."/>
            <person name="Yao N."/>
            <person name="Dean R.A."/>
            <person name="Zhao W."/>
            <person name="Shen M."/>
            <person name="Zhang H."/>
            <person name="Li C."/>
            <person name="Liu L."/>
            <person name="Cao L."/>
            <person name="Xu X."/>
            <person name="Xing Y."/>
            <person name="Hsiang T."/>
            <person name="Zhang Z."/>
            <person name="Xu J.R."/>
            <person name="Peng Y.L."/>
        </authorList>
    </citation>
    <scope>NUCLEOTIDE SEQUENCE</scope>
    <source>
        <strain evidence="8">Y34</strain>
    </source>
</reference>
<feature type="transmembrane region" description="Helical" evidence="5">
    <location>
        <begin position="240"/>
        <end position="264"/>
    </location>
</feature>
<feature type="domain" description="Golgi pH regulator conserved" evidence="7">
    <location>
        <begin position="232"/>
        <end position="301"/>
    </location>
</feature>
<feature type="transmembrane region" description="Helical" evidence="5">
    <location>
        <begin position="447"/>
        <end position="468"/>
    </location>
</feature>
<name>A0AA97PI50_PYRO3</name>
<feature type="domain" description="Abscisic acid G-protein coupled receptor-like" evidence="6">
    <location>
        <begin position="379"/>
        <end position="557"/>
    </location>
</feature>
<keyword evidence="2 5" id="KW-0812">Transmembrane</keyword>
<evidence type="ECO:0000256" key="2">
    <source>
        <dbReference type="ARBA" id="ARBA00022692"/>
    </source>
</evidence>
<feature type="transmembrane region" description="Helical" evidence="5">
    <location>
        <begin position="489"/>
        <end position="508"/>
    </location>
</feature>
<feature type="transmembrane region" description="Helical" evidence="5">
    <location>
        <begin position="91"/>
        <end position="111"/>
    </location>
</feature>
<sequence>MRGADCGVDACSAQPPSSIIGTFFSLSPFIGTFAVVAIITSRHVHPILSRMHDGARDDGEDHVLPATAPAALRACHVEHGNRSIRQKLSGAAFAATIGLSTVLGELILAEISDLINARARTTALRYTVPTLLFLLIGLTPFLIIQSVIVGAGWSFQRTAKGRLPRMAWTLQLSAFAIWLLVFWQLGRLVPGPDDNYAYARDAAASFDSTGISMAMRDSPTTFPDLSAGGRVLSRACLERIGVIGISLMALLSGFASVSSPFHILSDNRQHRKRPVTDAQIARKQSGLEATQELLVHKKHRLRALQHKSAATTSVAEHNSPTSPAQLVGKLVGSIKSFGGGGEAGEIKALQMEITGLEQMEASMSSSLAAMRTRQANHARDGTALGALMALPSYAFGLYCVYRILATTMTTLRRAYSPGASFSSSDPINRFLGLLARHWDPKLDQLAWARQISFLLSGVILALSANSVLQTFHLFSKWAPGLLHHTKANLPLLVAQVTATYVISAALLLRSNLPKEASSAVGDVLESALEPGFVDRWFEGWFLLASIATALGIWIGRKIAGSTTDWDDWEELSAEELAPLIHLRTLYGSC</sequence>
<feature type="transmembrane region" description="Helical" evidence="5">
    <location>
        <begin position="381"/>
        <end position="404"/>
    </location>
</feature>
<dbReference type="PANTHER" id="PTHR15948:SF0">
    <property type="entry name" value="GOLGI PH REGULATOR A-RELATED"/>
    <property type="match status" value="1"/>
</dbReference>
<evidence type="ECO:0000256" key="1">
    <source>
        <dbReference type="ARBA" id="ARBA00004141"/>
    </source>
</evidence>
<dbReference type="PANTHER" id="PTHR15948">
    <property type="entry name" value="G-PROTEIN COUPLED RECEPTOR 89-RELATED"/>
    <property type="match status" value="1"/>
</dbReference>
<evidence type="ECO:0000256" key="5">
    <source>
        <dbReference type="SAM" id="Phobius"/>
    </source>
</evidence>
<comment type="subcellular location">
    <subcellularLocation>
        <location evidence="1">Membrane</location>
        <topology evidence="1">Multi-pass membrane protein</topology>
    </subcellularLocation>
</comment>
<dbReference type="Pfam" id="PF12430">
    <property type="entry name" value="ABA_GPCR"/>
    <property type="match status" value="1"/>
</dbReference>
<keyword evidence="3 5" id="KW-1133">Transmembrane helix</keyword>
<evidence type="ECO:0000256" key="4">
    <source>
        <dbReference type="ARBA" id="ARBA00023136"/>
    </source>
</evidence>
<dbReference type="GO" id="GO:0016020">
    <property type="term" value="C:membrane"/>
    <property type="evidence" value="ECO:0007669"/>
    <property type="project" value="UniProtKB-SubCell"/>
</dbReference>
<feature type="transmembrane region" description="Helical" evidence="5">
    <location>
        <begin position="536"/>
        <end position="555"/>
    </location>
</feature>
<dbReference type="InterPro" id="IPR015672">
    <property type="entry name" value="GPHR/GTG"/>
</dbReference>
<organism evidence="8">
    <name type="scientific">Pyricularia oryzae (strain Y34)</name>
    <name type="common">Rice blast fungus</name>
    <name type="synonym">Magnaporthe oryzae</name>
    <dbReference type="NCBI Taxonomy" id="1143189"/>
    <lineage>
        <taxon>Eukaryota</taxon>
        <taxon>Fungi</taxon>
        <taxon>Dikarya</taxon>
        <taxon>Ascomycota</taxon>
        <taxon>Pezizomycotina</taxon>
        <taxon>Sordariomycetes</taxon>
        <taxon>Sordariomycetidae</taxon>
        <taxon>Magnaporthales</taxon>
        <taxon>Pyriculariaceae</taxon>
        <taxon>Pyricularia</taxon>
    </lineage>
</organism>
<feature type="transmembrane region" description="Helical" evidence="5">
    <location>
        <begin position="131"/>
        <end position="155"/>
    </location>
</feature>
<evidence type="ECO:0000256" key="3">
    <source>
        <dbReference type="ARBA" id="ARBA00022989"/>
    </source>
</evidence>
<keyword evidence="4 5" id="KW-0472">Membrane</keyword>
<dbReference type="Pfam" id="PF12537">
    <property type="entry name" value="GPHR_N"/>
    <property type="match status" value="1"/>
</dbReference>
<dbReference type="AlphaFoldDB" id="A0AA97PI50"/>
<gene>
    <name evidence="8" type="ORF">OOU_Y34scaffold00711g3</name>
</gene>
<dbReference type="Proteomes" id="UP000011086">
    <property type="component" value="Unassembled WGS sequence"/>
</dbReference>
<dbReference type="EMBL" id="JH793345">
    <property type="protein sequence ID" value="ELQ35363.1"/>
    <property type="molecule type" value="Genomic_DNA"/>
</dbReference>
<protein>
    <submittedName>
        <fullName evidence="8">G protein-coupled receptor 89</fullName>
    </submittedName>
</protein>
<feature type="transmembrane region" description="Helical" evidence="5">
    <location>
        <begin position="167"/>
        <end position="186"/>
    </location>
</feature>
<proteinExistence type="predicted"/>
<accession>A0AA97PI50</accession>
<evidence type="ECO:0000259" key="6">
    <source>
        <dbReference type="Pfam" id="PF12430"/>
    </source>
</evidence>
<evidence type="ECO:0000313" key="8">
    <source>
        <dbReference type="EMBL" id="ELQ35363.1"/>
    </source>
</evidence>
<feature type="transmembrane region" description="Helical" evidence="5">
    <location>
        <begin position="19"/>
        <end position="41"/>
    </location>
</feature>
<evidence type="ECO:0000259" key="7">
    <source>
        <dbReference type="Pfam" id="PF12537"/>
    </source>
</evidence>
<dbReference type="InterPro" id="IPR025969">
    <property type="entry name" value="ABA_GPCR_dom"/>
</dbReference>
<keyword evidence="8" id="KW-0675">Receptor</keyword>
<dbReference type="InterPro" id="IPR022535">
    <property type="entry name" value="Golgi_pH-regulator_cons_dom"/>
</dbReference>